<comment type="caution">
    <text evidence="1">The sequence shown here is derived from an EMBL/GenBank/DDBJ whole genome shotgun (WGS) entry which is preliminary data.</text>
</comment>
<dbReference type="InterPro" id="IPR023296">
    <property type="entry name" value="Glyco_hydro_beta-prop_sf"/>
</dbReference>
<name>A0A645I1K8_9ZZZZ</name>
<evidence type="ECO:0000313" key="1">
    <source>
        <dbReference type="EMBL" id="MPN45181.1"/>
    </source>
</evidence>
<organism evidence="1">
    <name type="scientific">bioreactor metagenome</name>
    <dbReference type="NCBI Taxonomy" id="1076179"/>
    <lineage>
        <taxon>unclassified sequences</taxon>
        <taxon>metagenomes</taxon>
        <taxon>ecological metagenomes</taxon>
    </lineage>
</organism>
<dbReference type="EMBL" id="VSSQ01104869">
    <property type="protein sequence ID" value="MPN45181.1"/>
    <property type="molecule type" value="Genomic_DNA"/>
</dbReference>
<sequence>MTITYNKPLKKYLMCVTNGGNTVSMYDSYLLEADKITGPWKMVTYMKNFGTQGYFLNIPSKFISADGRSFWLCYSANWENQMGKKYASIPEGGSYSMTLQQVRLLTKKETAKMPAMPVVE</sequence>
<dbReference type="AlphaFoldDB" id="A0A645I1K8"/>
<accession>A0A645I1K8</accession>
<reference evidence="1" key="1">
    <citation type="submission" date="2019-08" db="EMBL/GenBank/DDBJ databases">
        <authorList>
            <person name="Kucharzyk K."/>
            <person name="Murdoch R.W."/>
            <person name="Higgins S."/>
            <person name="Loffler F."/>
        </authorList>
    </citation>
    <scope>NUCLEOTIDE SEQUENCE</scope>
</reference>
<evidence type="ECO:0008006" key="2">
    <source>
        <dbReference type="Google" id="ProtNLM"/>
    </source>
</evidence>
<proteinExistence type="predicted"/>
<gene>
    <name evidence="1" type="ORF">SDC9_192748</name>
</gene>
<dbReference type="SUPFAM" id="SSF75005">
    <property type="entry name" value="Arabinanase/levansucrase/invertase"/>
    <property type="match status" value="1"/>
</dbReference>
<protein>
    <recommendedName>
        <fullName evidence="2">DUF4185 domain-containing protein</fullName>
    </recommendedName>
</protein>